<evidence type="ECO:0000313" key="2">
    <source>
        <dbReference type="EMBL" id="QTZ94422.1"/>
    </source>
</evidence>
<dbReference type="Proteomes" id="UP000009036">
    <property type="component" value="Chromosome"/>
</dbReference>
<dbReference type="InterPro" id="IPR036689">
    <property type="entry name" value="ESAT-6-like_sf"/>
</dbReference>
<dbReference type="EMBL" id="CP072931">
    <property type="protein sequence ID" value="QTZ94422.1"/>
    <property type="molecule type" value="Genomic_DNA"/>
</dbReference>
<feature type="region of interest" description="Disordered" evidence="1">
    <location>
        <begin position="268"/>
        <end position="353"/>
    </location>
</feature>
<sequence length="543" mass="52878">MASNDKDFKPGAVKFDSVPDPAPKGSGAAQEASNELIESRSQFTEPGLDDLKDMVAGANPGEVANVAEGWKSVRKQLVGGGDSWEVSAADCTGGIKKRFDDAVKKVLQSWHGTSAEQFEKAAQRISNNFGKLAEYPHNTGYILHQISERLAEAKKFVDSVEEPDWLDSAGDYVMDSGGSTAKGAAVGTAAGGPGVGTVIGAAVGTFVGGRDDSQLKADLKDPNMTIWDAMNKNRGSLSAGKEAQLQGAHYMEQLATTYRAGVRAIGKPPIGGGGSQNDKIPERDDTGSGPMPPIGTWGPTPTGPKGGAPAPNIPGMKGGGYKTPQPMEPPRPHGIDGGIGSAPKTPNVGTGLDGLSGGKGIGAGGGGAGGGIGGGAGGGVGSGSLGAGSGAGAGSGSGIGGGGMGGMAGGAAGRMGGAGAGAARGGRAGMPGMGGGAAGAGKGAGAKGAGGKGGPLARQKGGAVGKAGKAGAGAQGGSGLHRSRGGTQKGAAGGRRPAGMAGAHGAHGGKDKGKGENGQRPDYLVEEEETWTPERNVAPKVIE</sequence>
<evidence type="ECO:0000256" key="1">
    <source>
        <dbReference type="SAM" id="MobiDB-lite"/>
    </source>
</evidence>
<proteinExistence type="predicted"/>
<dbReference type="SUPFAM" id="SSF140453">
    <property type="entry name" value="EsxAB dimer-like"/>
    <property type="match status" value="1"/>
</dbReference>
<dbReference type="RefSeq" id="WP_144044179.1">
    <property type="nucleotide sequence ID" value="NZ_CP072931.1"/>
</dbReference>
<name>A0A8B1PAL5_9ACTN</name>
<keyword evidence="3" id="KW-1185">Reference proteome</keyword>
<dbReference type="OrthoDB" id="3872984at2"/>
<accession>A0A8B1PAL5</accession>
<reference evidence="2" key="2">
    <citation type="submission" date="2021-04" db="EMBL/GenBank/DDBJ databases">
        <authorList>
            <person name="Wen M.-L."/>
            <person name="Han X.-L."/>
            <person name="Xiong J."/>
        </authorList>
    </citation>
    <scope>NUCLEOTIDE SEQUENCE</scope>
    <source>
        <strain evidence="2">AGR0001</strain>
    </source>
</reference>
<evidence type="ECO:0000313" key="3">
    <source>
        <dbReference type="Proteomes" id="UP000009036"/>
    </source>
</evidence>
<organism evidence="2 3">
    <name type="scientific">Streptomyces auratus AGR0001</name>
    <dbReference type="NCBI Taxonomy" id="1160718"/>
    <lineage>
        <taxon>Bacteria</taxon>
        <taxon>Bacillati</taxon>
        <taxon>Actinomycetota</taxon>
        <taxon>Actinomycetes</taxon>
        <taxon>Kitasatosporales</taxon>
        <taxon>Streptomycetaceae</taxon>
        <taxon>Streptomyces</taxon>
    </lineage>
</organism>
<dbReference type="KEGG" id="sauh:SU9_025690"/>
<feature type="compositionally biased region" description="Gly residues" evidence="1">
    <location>
        <begin position="462"/>
        <end position="479"/>
    </location>
</feature>
<protein>
    <submittedName>
        <fullName evidence="2">Uncharacterized protein</fullName>
    </submittedName>
</protein>
<feature type="region of interest" description="Disordered" evidence="1">
    <location>
        <begin position="436"/>
        <end position="543"/>
    </location>
</feature>
<feature type="compositionally biased region" description="Basic and acidic residues" evidence="1">
    <location>
        <begin position="508"/>
        <end position="519"/>
    </location>
</feature>
<reference evidence="2" key="1">
    <citation type="journal article" date="2012" name="J. Bacteriol.">
        <title>Genome Sequence of Streptomyces auratus Strain AGR0001, a Phoslactomycin-Producing Actinomycete.</title>
        <authorList>
            <person name="Han X."/>
            <person name="Li M."/>
            <person name="Ding Z."/>
            <person name="Zhao J."/>
            <person name="Ji K."/>
            <person name="Wen M."/>
            <person name="Lu T."/>
        </authorList>
    </citation>
    <scope>NUCLEOTIDE SEQUENCE</scope>
    <source>
        <strain evidence="2">AGR0001</strain>
    </source>
</reference>
<gene>
    <name evidence="2" type="ORF">SU9_025690</name>
</gene>
<dbReference type="AlphaFoldDB" id="A0A8B1PAL5"/>
<feature type="compositionally biased region" description="Low complexity" evidence="1">
    <location>
        <begin position="494"/>
        <end position="504"/>
    </location>
</feature>
<feature type="region of interest" description="Disordered" evidence="1">
    <location>
        <begin position="1"/>
        <end position="44"/>
    </location>
</feature>
<feature type="compositionally biased region" description="Gly residues" evidence="1">
    <location>
        <begin position="436"/>
        <end position="454"/>
    </location>
</feature>